<evidence type="ECO:0008006" key="22">
    <source>
        <dbReference type="Google" id="ProtNLM"/>
    </source>
</evidence>
<keyword evidence="21" id="KW-1185">Reference proteome</keyword>
<evidence type="ECO:0000256" key="2">
    <source>
        <dbReference type="ARBA" id="ARBA00004496"/>
    </source>
</evidence>
<keyword evidence="7" id="KW-0677">Repeat</keyword>
<evidence type="ECO:0000256" key="12">
    <source>
        <dbReference type="ARBA" id="ARBA00023054"/>
    </source>
</evidence>
<evidence type="ECO:0000256" key="4">
    <source>
        <dbReference type="ARBA" id="ARBA00022490"/>
    </source>
</evidence>
<keyword evidence="3" id="KW-0268">Exocytosis</keyword>
<dbReference type="GeneTree" id="ENSGT00940000154929"/>
<dbReference type="Gene3D" id="1.10.357.50">
    <property type="match status" value="1"/>
</dbReference>
<dbReference type="SUPFAM" id="SSF57889">
    <property type="entry name" value="Cysteine-rich domain"/>
    <property type="match status" value="1"/>
</dbReference>
<dbReference type="PANTHER" id="PTHR10480:SF1">
    <property type="entry name" value="PROTEIN UNC-13 HOMOLOG A"/>
    <property type="match status" value="1"/>
</dbReference>
<feature type="domain" description="C2" evidence="16">
    <location>
        <begin position="1"/>
        <end position="97"/>
    </location>
</feature>
<dbReference type="InterPro" id="IPR014770">
    <property type="entry name" value="Munc13_1"/>
</dbReference>
<dbReference type="InterPro" id="IPR027080">
    <property type="entry name" value="Unc-13"/>
</dbReference>
<dbReference type="SMART" id="SM01145">
    <property type="entry name" value="DUF1041"/>
    <property type="match status" value="1"/>
</dbReference>
<dbReference type="InterPro" id="IPR035892">
    <property type="entry name" value="C2_domain_sf"/>
</dbReference>
<dbReference type="Pfam" id="PF00130">
    <property type="entry name" value="C1_1"/>
    <property type="match status" value="1"/>
</dbReference>
<feature type="domain" description="MHD2" evidence="19">
    <location>
        <begin position="1072"/>
        <end position="1232"/>
    </location>
</feature>
<keyword evidence="6" id="KW-0479">Metal-binding</keyword>
<evidence type="ECO:0000256" key="8">
    <source>
        <dbReference type="ARBA" id="ARBA00022771"/>
    </source>
</evidence>
<dbReference type="Proteomes" id="UP000472265">
    <property type="component" value="Chromosome 11"/>
</dbReference>
<dbReference type="PROSITE" id="PS50081">
    <property type="entry name" value="ZF_DAG_PE_2"/>
    <property type="match status" value="1"/>
</dbReference>
<evidence type="ECO:0000259" key="18">
    <source>
        <dbReference type="PROSITE" id="PS51258"/>
    </source>
</evidence>
<dbReference type="InterPro" id="IPR046349">
    <property type="entry name" value="C1-like_sf"/>
</dbReference>
<reference evidence="20" key="2">
    <citation type="submission" date="2025-08" db="UniProtKB">
        <authorList>
            <consortium name="Ensembl"/>
        </authorList>
    </citation>
    <scope>IDENTIFICATION</scope>
</reference>
<dbReference type="GO" id="GO:0042734">
    <property type="term" value="C:presynaptic membrane"/>
    <property type="evidence" value="ECO:0007669"/>
    <property type="project" value="TreeGrafter"/>
</dbReference>
<protein>
    <recommendedName>
        <fullName evidence="22">Unc-13 homolog A (C. elegans)</fullName>
    </recommendedName>
</protein>
<dbReference type="Gene3D" id="1.20.58.1100">
    <property type="match status" value="1"/>
</dbReference>
<dbReference type="PROSITE" id="PS00479">
    <property type="entry name" value="ZF_DAG_PE_1"/>
    <property type="match status" value="1"/>
</dbReference>
<evidence type="ECO:0000256" key="14">
    <source>
        <dbReference type="ARBA" id="ARBA00034103"/>
    </source>
</evidence>
<dbReference type="Ensembl" id="ENSSAUT00010035529.1">
    <property type="protein sequence ID" value="ENSSAUP00010033720.1"/>
    <property type="gene ID" value="ENSSAUG00010006800.1"/>
</dbReference>
<evidence type="ECO:0000256" key="11">
    <source>
        <dbReference type="ARBA" id="ARBA00023018"/>
    </source>
</evidence>
<reference evidence="20" key="1">
    <citation type="submission" date="2021-04" db="EMBL/GenBank/DDBJ databases">
        <authorList>
            <consortium name="Wellcome Sanger Institute Data Sharing"/>
        </authorList>
    </citation>
    <scope>NUCLEOTIDE SEQUENCE [LARGE SCALE GENOMIC DNA]</scope>
</reference>
<dbReference type="GO" id="GO:0005509">
    <property type="term" value="F:calcium ion binding"/>
    <property type="evidence" value="ECO:0007669"/>
    <property type="project" value="InterPro"/>
</dbReference>
<dbReference type="PROSITE" id="PS51258">
    <property type="entry name" value="MHD1"/>
    <property type="match status" value="1"/>
</dbReference>
<feature type="domain" description="C2" evidence="16">
    <location>
        <begin position="432"/>
        <end position="556"/>
    </location>
</feature>
<name>A0A671W4E3_SPAAU</name>
<dbReference type="CDD" id="cd08394">
    <property type="entry name" value="C2A_Munc13"/>
    <property type="match status" value="1"/>
</dbReference>
<dbReference type="CDD" id="cd08395">
    <property type="entry name" value="C2C_Munc13"/>
    <property type="match status" value="1"/>
</dbReference>
<feature type="compositionally biased region" description="Basic and acidic residues" evidence="15">
    <location>
        <begin position="183"/>
        <end position="192"/>
    </location>
</feature>
<dbReference type="CDD" id="cd20859">
    <property type="entry name" value="C1_Munc13-2-like"/>
    <property type="match status" value="1"/>
</dbReference>
<sequence length="1436" mass="163206">RFLNLFAVKKGKLDGPQEKFNTYVTLKVQNVKSTTIAVRGSQPCWEQDFMFEINRLDLGLTVEVWNKGLIWDTMVGTLWIPLRNIRQSNEEGPGQWLTLDSNAIMAENEICGTKDPTFHRLLLDTRFELPLDIPEEEARYWAKKLEQLNAMRDQDYAYQEEQERPLHAPSTQCCESSDPDSAVDDRDSDYRSETSNSIPPPFYTTSQPNASMHQYPMRQQQYRHSYTDDIHELDYDHRAMSGCCTLLCVCVVSRMGGALYSIDSMPDLRKRKAMPLVRDLSLVQNSRKAGITSALTSSTLHNEELKSHVYKKTLQALIYPISCTTPHNFEVWTATTPTYCYECEGLLWGIARQGMRCTECGVKCHEKCQDLLNADCLQRAAEKSSKHGAEDRTQNIIMVLKDRMKIRERNKPEIFELIQEVFAIVKATHVTYMKQIKQSVLDGTSKWSAKISITVLCAQGLQAKDKTGSSDPYVTVQVGKTKKRTKTIYGNLNPVWEETFNFECHNSSDRIKVRVWDEDDDIKSRVKQKFKRESDDFLGQTIIEVRTLSGEMDVWYNLDKRTDKSAVSGAIRMHINVEIKGEETVAPYHVQYTCLHENLFHYVTDIQNNGVVKIPDAKGDDAWKVYFEETPQEIVDEFAMRYGVESIYQAMTHFACLSSKYMCPGVPAVMSTLLANINAYYAHTTQATNNVSASDRFAASNFGKERFVKLLDQLHNSLRIDLSMYRNNFPASSPERLQDLKSTVDLLTSITFFRMKVQELQSPPRASQVVKDCVKACLNSTYEYIFNNCHELYSREYQTDPAKQGAVPPEEQGPSIKNLDFWSKLITLIVSIIEEDKNSYTPCLNQYVSIVYSYYSVSFPHFLFVRLESLLSGSHLRVPEYPWLDENEEVSRDFLHGALERDKKDGFQVTSEHALFSCSVVDVFSQLNQSFEIIRKLECPDPQIVGHYMKRFAKTISNVLLSYADIISKCFANYVSMEKVPCILINNIQQLRVQLEKMFEAMGGKDLCVEASDILKDLQVKLNNVMDDLSRVFSVSFQPHIEENVKQMGDILAQVKGTSNVGNASSVAQDADNVLQPIMEFLDSNLTLFAKICEKTVLKRVLKELWKLVMNTMEKTIVLPPLTDQTVRAPRPAKGRLKSASHSDGTQLIFNAAKELGQLSKLKEHMVREEAKALTPKQCAVIELALDTIKQYFHAGGVGLKKTFLEKSPDLLSLHYALSLYTQATDKLVKTFVQSQNSQGNLIGTDEPLRSLFAPSGSGVDDAVGEVSIHVEIFTHPNTGEHKVTVKVVAANDLRWQTQGIFRPFVEVYIIGPHLSDKKRKYATKSKNNSWAPKYNETFTFTLSNEVGPECYELQVCVKDYCFAREDRTVGMAVLQLKDVASKGSVACWLPLGKRIHMDETGLTVLRILSQRNNDDVAKEFVKLKSDQRSAEEGRS</sequence>
<gene>
    <name evidence="20" type="primary">unc13a</name>
</gene>
<dbReference type="FunFam" id="3.30.60.20:FF:000001">
    <property type="entry name" value="Protein unc-13 homolog B"/>
    <property type="match status" value="1"/>
</dbReference>
<keyword evidence="12" id="KW-0175">Coiled coil</keyword>
<dbReference type="PANTHER" id="PTHR10480">
    <property type="entry name" value="PROTEIN UNC-13 HOMOLOG"/>
    <property type="match status" value="1"/>
</dbReference>
<evidence type="ECO:0000256" key="7">
    <source>
        <dbReference type="ARBA" id="ARBA00022737"/>
    </source>
</evidence>
<dbReference type="GO" id="GO:0008270">
    <property type="term" value="F:zinc ion binding"/>
    <property type="evidence" value="ECO:0007669"/>
    <property type="project" value="UniProtKB-KW"/>
</dbReference>
<dbReference type="GO" id="GO:0098831">
    <property type="term" value="C:presynaptic active zone cytoplasmic component"/>
    <property type="evidence" value="ECO:0007669"/>
    <property type="project" value="TreeGrafter"/>
</dbReference>
<keyword evidence="4" id="KW-0963">Cytoplasm</keyword>
<feature type="compositionally biased region" description="Polar residues" evidence="15">
    <location>
        <begin position="193"/>
        <end position="212"/>
    </location>
</feature>
<keyword evidence="11" id="KW-0770">Synapse</keyword>
<dbReference type="GO" id="GO:0019992">
    <property type="term" value="F:diacylglycerol binding"/>
    <property type="evidence" value="ECO:0007669"/>
    <property type="project" value="InterPro"/>
</dbReference>
<evidence type="ECO:0000256" key="1">
    <source>
        <dbReference type="ARBA" id="ARBA00004170"/>
    </source>
</evidence>
<dbReference type="GO" id="GO:0017075">
    <property type="term" value="F:syntaxin-1 binding"/>
    <property type="evidence" value="ECO:0007669"/>
    <property type="project" value="TreeGrafter"/>
</dbReference>
<proteinExistence type="predicted"/>
<evidence type="ECO:0000256" key="15">
    <source>
        <dbReference type="SAM" id="MobiDB-lite"/>
    </source>
</evidence>
<evidence type="ECO:0000256" key="10">
    <source>
        <dbReference type="ARBA" id="ARBA00022837"/>
    </source>
</evidence>
<dbReference type="GO" id="GO:0030672">
    <property type="term" value="C:synaptic vesicle membrane"/>
    <property type="evidence" value="ECO:0007669"/>
    <property type="project" value="TreeGrafter"/>
</dbReference>
<feature type="domain" description="C2" evidence="16">
    <location>
        <begin position="1263"/>
        <end position="1390"/>
    </location>
</feature>
<dbReference type="InterPro" id="IPR014772">
    <property type="entry name" value="Munc13_dom-2"/>
</dbReference>
<dbReference type="GO" id="GO:0005543">
    <property type="term" value="F:phospholipid binding"/>
    <property type="evidence" value="ECO:0007669"/>
    <property type="project" value="InterPro"/>
</dbReference>
<comment type="subcellular location">
    <subcellularLocation>
        <location evidence="2">Cytoplasm</location>
    </subcellularLocation>
    <subcellularLocation>
        <location evidence="1">Membrane</location>
        <topology evidence="1">Peripheral membrane protein</topology>
    </subcellularLocation>
    <subcellularLocation>
        <location evidence="14">Synapse</location>
    </subcellularLocation>
</comment>
<evidence type="ECO:0000256" key="9">
    <source>
        <dbReference type="ARBA" id="ARBA00022833"/>
    </source>
</evidence>
<evidence type="ECO:0000256" key="5">
    <source>
        <dbReference type="ARBA" id="ARBA00022553"/>
    </source>
</evidence>
<dbReference type="GO" id="GO:0005516">
    <property type="term" value="F:calmodulin binding"/>
    <property type="evidence" value="ECO:0007669"/>
    <property type="project" value="TreeGrafter"/>
</dbReference>
<evidence type="ECO:0000259" key="16">
    <source>
        <dbReference type="PROSITE" id="PS50004"/>
    </source>
</evidence>
<dbReference type="SMART" id="SM00239">
    <property type="entry name" value="C2"/>
    <property type="match status" value="3"/>
</dbReference>
<dbReference type="GO" id="GO:0043195">
    <property type="term" value="C:terminal bouton"/>
    <property type="evidence" value="ECO:0007669"/>
    <property type="project" value="TreeGrafter"/>
</dbReference>
<dbReference type="PROSITE" id="PS50004">
    <property type="entry name" value="C2"/>
    <property type="match status" value="3"/>
</dbReference>
<keyword evidence="10" id="KW-0106">Calcium</keyword>
<dbReference type="Gene3D" id="2.60.40.150">
    <property type="entry name" value="C2 domain"/>
    <property type="match status" value="3"/>
</dbReference>
<keyword evidence="13" id="KW-0472">Membrane</keyword>
<dbReference type="SUPFAM" id="SSF49562">
    <property type="entry name" value="C2 domain (Calcium/lipid-binding domain, CaLB)"/>
    <property type="match status" value="3"/>
</dbReference>
<dbReference type="SMART" id="SM00109">
    <property type="entry name" value="C1"/>
    <property type="match status" value="1"/>
</dbReference>
<dbReference type="GO" id="GO:0035249">
    <property type="term" value="P:synaptic transmission, glutamatergic"/>
    <property type="evidence" value="ECO:0007669"/>
    <property type="project" value="TreeGrafter"/>
</dbReference>
<keyword evidence="9" id="KW-0862">Zinc</keyword>
<evidence type="ECO:0000256" key="3">
    <source>
        <dbReference type="ARBA" id="ARBA00022483"/>
    </source>
</evidence>
<dbReference type="Pfam" id="PF06292">
    <property type="entry name" value="MUN"/>
    <property type="match status" value="2"/>
</dbReference>
<dbReference type="FunFam" id="1.20.58.1100:FF:000001">
    <property type="entry name" value="Protein unc-13 homolog B"/>
    <property type="match status" value="1"/>
</dbReference>
<dbReference type="PROSITE" id="PS51259">
    <property type="entry name" value="MHD2"/>
    <property type="match status" value="1"/>
</dbReference>
<dbReference type="Gene3D" id="3.30.60.20">
    <property type="match status" value="1"/>
</dbReference>
<reference evidence="20" key="3">
    <citation type="submission" date="2025-09" db="UniProtKB">
        <authorList>
            <consortium name="Ensembl"/>
        </authorList>
    </citation>
    <scope>IDENTIFICATION</scope>
</reference>
<dbReference type="FunFam" id="1.10.357.50:FF:000001">
    <property type="entry name" value="Protein unc-13 homolog B"/>
    <property type="match status" value="1"/>
</dbReference>
<evidence type="ECO:0000313" key="20">
    <source>
        <dbReference type="Ensembl" id="ENSSAUP00010033720.1"/>
    </source>
</evidence>
<dbReference type="FunFam" id="2.60.40.150:FF:000031">
    <property type="entry name" value="Protein unc-13 homolog B"/>
    <property type="match status" value="1"/>
</dbReference>
<evidence type="ECO:0000259" key="17">
    <source>
        <dbReference type="PROSITE" id="PS50081"/>
    </source>
</evidence>
<evidence type="ECO:0000259" key="19">
    <source>
        <dbReference type="PROSITE" id="PS51259"/>
    </source>
</evidence>
<evidence type="ECO:0000256" key="6">
    <source>
        <dbReference type="ARBA" id="ARBA00022723"/>
    </source>
</evidence>
<dbReference type="InterPro" id="IPR000008">
    <property type="entry name" value="C2_dom"/>
</dbReference>
<dbReference type="Pfam" id="PF00168">
    <property type="entry name" value="C2"/>
    <property type="match status" value="3"/>
</dbReference>
<dbReference type="GO" id="GO:0099525">
    <property type="term" value="P:presynaptic dense core vesicle exocytosis"/>
    <property type="evidence" value="ECO:0007669"/>
    <property type="project" value="TreeGrafter"/>
</dbReference>
<dbReference type="FunFam" id="2.60.40.150:FF:000002">
    <property type="entry name" value="Protein unc-13 homolog B"/>
    <property type="match status" value="1"/>
</dbReference>
<dbReference type="GO" id="GO:0061789">
    <property type="term" value="P:dense core granule priming"/>
    <property type="evidence" value="ECO:0007669"/>
    <property type="project" value="TreeGrafter"/>
</dbReference>
<evidence type="ECO:0000256" key="13">
    <source>
        <dbReference type="ARBA" id="ARBA00023136"/>
    </source>
</evidence>
<evidence type="ECO:0000313" key="21">
    <source>
        <dbReference type="Proteomes" id="UP000472265"/>
    </source>
</evidence>
<accession>A0A671W4E3</accession>
<dbReference type="InterPro" id="IPR002219">
    <property type="entry name" value="PKC_DAG/PE"/>
</dbReference>
<organism evidence="20 21">
    <name type="scientific">Sparus aurata</name>
    <name type="common">Gilthead sea bream</name>
    <dbReference type="NCBI Taxonomy" id="8175"/>
    <lineage>
        <taxon>Eukaryota</taxon>
        <taxon>Metazoa</taxon>
        <taxon>Chordata</taxon>
        <taxon>Craniata</taxon>
        <taxon>Vertebrata</taxon>
        <taxon>Euteleostomi</taxon>
        <taxon>Actinopterygii</taxon>
        <taxon>Neopterygii</taxon>
        <taxon>Teleostei</taxon>
        <taxon>Neoteleostei</taxon>
        <taxon>Acanthomorphata</taxon>
        <taxon>Eupercaria</taxon>
        <taxon>Spariformes</taxon>
        <taxon>Sparidae</taxon>
        <taxon>Sparus</taxon>
    </lineage>
</organism>
<dbReference type="PRINTS" id="PR00360">
    <property type="entry name" value="C2DOMAIN"/>
</dbReference>
<keyword evidence="5" id="KW-0597">Phosphoprotein</keyword>
<keyword evidence="8" id="KW-0863">Zinc-finger</keyword>
<dbReference type="InterPro" id="IPR010439">
    <property type="entry name" value="MUN_dom"/>
</dbReference>
<dbReference type="GO" id="GO:0031594">
    <property type="term" value="C:neuromuscular junction"/>
    <property type="evidence" value="ECO:0007669"/>
    <property type="project" value="TreeGrafter"/>
</dbReference>
<feature type="region of interest" description="Disordered" evidence="15">
    <location>
        <begin position="158"/>
        <end position="212"/>
    </location>
</feature>
<dbReference type="GO" id="GO:0016081">
    <property type="term" value="P:synaptic vesicle docking"/>
    <property type="evidence" value="ECO:0007669"/>
    <property type="project" value="TreeGrafter"/>
</dbReference>
<feature type="domain" description="Phorbol-ester/DAG-type" evidence="17">
    <location>
        <begin position="326"/>
        <end position="376"/>
    </location>
</feature>
<dbReference type="InterPro" id="IPR037302">
    <property type="entry name" value="Unc-13_C2B"/>
</dbReference>
<feature type="domain" description="MHD1" evidence="18">
    <location>
        <begin position="826"/>
        <end position="967"/>
    </location>
</feature>
<dbReference type="CDD" id="cd04027">
    <property type="entry name" value="C2B_Munc13"/>
    <property type="match status" value="1"/>
</dbReference>
<dbReference type="GO" id="GO:0016082">
    <property type="term" value="P:synaptic vesicle priming"/>
    <property type="evidence" value="ECO:0007669"/>
    <property type="project" value="TreeGrafter"/>
</dbReference>
<dbReference type="FunFam" id="2.60.40.150:FF:000014">
    <property type="entry name" value="protein unc-13 homolog B"/>
    <property type="match status" value="1"/>
</dbReference>